<sequence>MTVDPWREAREALERLARRTGRDGALDALSDIGTLRRLLDRAELEAVRDARAGRRSWAEIATRLGITRQSAWERWREIDEDGERSGTVPAPLQRAFDEAARELVAHVTVPDVVGLTWDAARLRLQEERLDIVSADPELPPFLGPEATDFRVVDQKPAAGERAAAHTAVTVWLRPGPGSAGVPAPLQPPPDPRARRGALDETTGESVP</sequence>
<dbReference type="InterPro" id="IPR005543">
    <property type="entry name" value="PASTA_dom"/>
</dbReference>
<name>A0ABP8W2A7_9PSEU</name>
<dbReference type="RefSeq" id="WP_345378615.1">
    <property type="nucleotide sequence ID" value="NZ_BAABIC010000003.1"/>
</dbReference>
<reference evidence="4" key="1">
    <citation type="journal article" date="2019" name="Int. J. Syst. Evol. Microbiol.">
        <title>The Global Catalogue of Microorganisms (GCM) 10K type strain sequencing project: providing services to taxonomists for standard genome sequencing and annotation.</title>
        <authorList>
            <consortium name="The Broad Institute Genomics Platform"/>
            <consortium name="The Broad Institute Genome Sequencing Center for Infectious Disease"/>
            <person name="Wu L."/>
            <person name="Ma J."/>
        </authorList>
    </citation>
    <scope>NUCLEOTIDE SEQUENCE [LARGE SCALE GENOMIC DNA]</scope>
    <source>
        <strain evidence="4">JCM 18055</strain>
    </source>
</reference>
<evidence type="ECO:0000313" key="4">
    <source>
        <dbReference type="Proteomes" id="UP001500325"/>
    </source>
</evidence>
<dbReference type="Gene3D" id="3.30.10.20">
    <property type="match status" value="1"/>
</dbReference>
<dbReference type="Proteomes" id="UP001500325">
    <property type="component" value="Unassembled WGS sequence"/>
</dbReference>
<dbReference type="PROSITE" id="PS51178">
    <property type="entry name" value="PASTA"/>
    <property type="match status" value="1"/>
</dbReference>
<evidence type="ECO:0000313" key="3">
    <source>
        <dbReference type="EMBL" id="GAA4678783.1"/>
    </source>
</evidence>
<organism evidence="3 4">
    <name type="scientific">Pseudonocardia yuanmonensis</name>
    <dbReference type="NCBI Taxonomy" id="1095914"/>
    <lineage>
        <taxon>Bacteria</taxon>
        <taxon>Bacillati</taxon>
        <taxon>Actinomycetota</taxon>
        <taxon>Actinomycetes</taxon>
        <taxon>Pseudonocardiales</taxon>
        <taxon>Pseudonocardiaceae</taxon>
        <taxon>Pseudonocardia</taxon>
    </lineage>
</organism>
<evidence type="ECO:0000259" key="2">
    <source>
        <dbReference type="PROSITE" id="PS51178"/>
    </source>
</evidence>
<keyword evidence="4" id="KW-1185">Reference proteome</keyword>
<accession>A0ABP8W2A7</accession>
<proteinExistence type="predicted"/>
<dbReference type="CDD" id="cd06577">
    <property type="entry name" value="PASTA_pknB"/>
    <property type="match status" value="1"/>
</dbReference>
<feature type="domain" description="PASTA" evidence="2">
    <location>
        <begin position="103"/>
        <end position="176"/>
    </location>
</feature>
<gene>
    <name evidence="3" type="ORF">GCM10023215_09680</name>
</gene>
<feature type="region of interest" description="Disordered" evidence="1">
    <location>
        <begin position="172"/>
        <end position="207"/>
    </location>
</feature>
<comment type="caution">
    <text evidence="3">The sequence shown here is derived from an EMBL/GenBank/DDBJ whole genome shotgun (WGS) entry which is preliminary data.</text>
</comment>
<evidence type="ECO:0000256" key="1">
    <source>
        <dbReference type="SAM" id="MobiDB-lite"/>
    </source>
</evidence>
<dbReference type="EMBL" id="BAABIC010000003">
    <property type="protein sequence ID" value="GAA4678783.1"/>
    <property type="molecule type" value="Genomic_DNA"/>
</dbReference>
<dbReference type="Pfam" id="PF03793">
    <property type="entry name" value="PASTA"/>
    <property type="match status" value="1"/>
</dbReference>
<protein>
    <recommendedName>
        <fullName evidence="2">PASTA domain-containing protein</fullName>
    </recommendedName>
</protein>